<dbReference type="InterPro" id="IPR005119">
    <property type="entry name" value="LysR_subst-bd"/>
</dbReference>
<dbReference type="SUPFAM" id="SSF53850">
    <property type="entry name" value="Periplasmic binding protein-like II"/>
    <property type="match status" value="1"/>
</dbReference>
<dbReference type="GO" id="GO:0006351">
    <property type="term" value="P:DNA-templated transcription"/>
    <property type="evidence" value="ECO:0007669"/>
    <property type="project" value="TreeGrafter"/>
</dbReference>
<dbReference type="RefSeq" id="WP_090060983.1">
    <property type="nucleotide sequence ID" value="NZ_FORH01000004.1"/>
</dbReference>
<dbReference type="OrthoDB" id="7328368at2"/>
<dbReference type="STRING" id="588602.SAMN04487991_2459"/>
<keyword evidence="2" id="KW-0805">Transcription regulation</keyword>
<dbReference type="GO" id="GO:0043565">
    <property type="term" value="F:sequence-specific DNA binding"/>
    <property type="evidence" value="ECO:0007669"/>
    <property type="project" value="TreeGrafter"/>
</dbReference>
<comment type="similarity">
    <text evidence="1">Belongs to the LysR transcriptional regulatory family.</text>
</comment>
<dbReference type="AlphaFoldDB" id="A0A1I3SG05"/>
<dbReference type="Proteomes" id="UP000199630">
    <property type="component" value="Unassembled WGS sequence"/>
</dbReference>
<dbReference type="PRINTS" id="PR00039">
    <property type="entry name" value="HTHLYSR"/>
</dbReference>
<dbReference type="PANTHER" id="PTHR30537">
    <property type="entry name" value="HTH-TYPE TRANSCRIPTIONAL REGULATOR"/>
    <property type="match status" value="1"/>
</dbReference>
<dbReference type="PANTHER" id="PTHR30537:SF79">
    <property type="entry name" value="TRANSCRIPTIONAL REGULATOR-RELATED"/>
    <property type="match status" value="1"/>
</dbReference>
<dbReference type="InterPro" id="IPR036390">
    <property type="entry name" value="WH_DNA-bd_sf"/>
</dbReference>
<evidence type="ECO:0000256" key="4">
    <source>
        <dbReference type="ARBA" id="ARBA00023163"/>
    </source>
</evidence>
<sequence length="293" mass="32090">MSWSDIPSLSALRAFEATARLGSFSAAARELNVTHAAISQHVRGLETFFGEALLDKAPRGFLLTEQGQILARALAEGFSTIKHGVRLIEKSHSDRPLRISTTSGFAEKWLMPRLKAFWELHPDIDVVLESSAVRDHIGAGGLDLAIRYGTGDWEGLSAAPLLESPFHVVASPQYHAAGTLDDLGPLDRLIWVFSQYSIEQFTWGPVLGLDFKTVPFRSLNTNAIALSAIRSGLGISLQVELLIKEDLESGQMVSFFRHDPMGLGYHIVTPPGALSPKVKTLRNWLLKVAQRAA</sequence>
<name>A0A1I3SG05_9RHOB</name>
<protein>
    <submittedName>
        <fullName evidence="6">LysR family transcriptional regulator, glycine cleavage system transcriptional activator</fullName>
    </submittedName>
</protein>
<evidence type="ECO:0000256" key="2">
    <source>
        <dbReference type="ARBA" id="ARBA00023015"/>
    </source>
</evidence>
<dbReference type="SUPFAM" id="SSF46785">
    <property type="entry name" value="Winged helix' DNA-binding domain"/>
    <property type="match status" value="1"/>
</dbReference>
<feature type="domain" description="HTH lysR-type" evidence="5">
    <location>
        <begin position="7"/>
        <end position="64"/>
    </location>
</feature>
<evidence type="ECO:0000259" key="5">
    <source>
        <dbReference type="PROSITE" id="PS50931"/>
    </source>
</evidence>
<gene>
    <name evidence="6" type="ORF">SAMN04487991_2459</name>
</gene>
<dbReference type="Gene3D" id="1.10.10.10">
    <property type="entry name" value="Winged helix-like DNA-binding domain superfamily/Winged helix DNA-binding domain"/>
    <property type="match status" value="1"/>
</dbReference>
<dbReference type="GO" id="GO:0003700">
    <property type="term" value="F:DNA-binding transcription factor activity"/>
    <property type="evidence" value="ECO:0007669"/>
    <property type="project" value="InterPro"/>
</dbReference>
<dbReference type="EMBL" id="FORH01000004">
    <property type="protein sequence ID" value="SFJ57724.1"/>
    <property type="molecule type" value="Genomic_DNA"/>
</dbReference>
<dbReference type="InterPro" id="IPR000847">
    <property type="entry name" value="LysR_HTH_N"/>
</dbReference>
<keyword evidence="3" id="KW-0238">DNA-binding</keyword>
<keyword evidence="4" id="KW-0804">Transcription</keyword>
<dbReference type="Gene3D" id="3.40.190.10">
    <property type="entry name" value="Periplasmic binding protein-like II"/>
    <property type="match status" value="2"/>
</dbReference>
<evidence type="ECO:0000313" key="6">
    <source>
        <dbReference type="EMBL" id="SFJ57724.1"/>
    </source>
</evidence>
<accession>A0A1I3SG05</accession>
<evidence type="ECO:0000256" key="1">
    <source>
        <dbReference type="ARBA" id="ARBA00009437"/>
    </source>
</evidence>
<keyword evidence="7" id="KW-1185">Reference proteome</keyword>
<evidence type="ECO:0000256" key="3">
    <source>
        <dbReference type="ARBA" id="ARBA00023125"/>
    </source>
</evidence>
<dbReference type="Pfam" id="PF03466">
    <property type="entry name" value="LysR_substrate"/>
    <property type="match status" value="1"/>
</dbReference>
<evidence type="ECO:0000313" key="7">
    <source>
        <dbReference type="Proteomes" id="UP000199630"/>
    </source>
</evidence>
<dbReference type="InterPro" id="IPR036388">
    <property type="entry name" value="WH-like_DNA-bd_sf"/>
</dbReference>
<dbReference type="Pfam" id="PF00126">
    <property type="entry name" value="HTH_1"/>
    <property type="match status" value="1"/>
</dbReference>
<reference evidence="7" key="1">
    <citation type="submission" date="2016-10" db="EMBL/GenBank/DDBJ databases">
        <authorList>
            <person name="Varghese N."/>
            <person name="Submissions S."/>
        </authorList>
    </citation>
    <scope>NUCLEOTIDE SEQUENCE [LARGE SCALE GENOMIC DNA]</scope>
    <source>
        <strain evidence="7">DSM 26471</strain>
    </source>
</reference>
<proteinExistence type="inferred from homology"/>
<organism evidence="6 7">
    <name type="scientific">Celeribacter neptunius</name>
    <dbReference type="NCBI Taxonomy" id="588602"/>
    <lineage>
        <taxon>Bacteria</taxon>
        <taxon>Pseudomonadati</taxon>
        <taxon>Pseudomonadota</taxon>
        <taxon>Alphaproteobacteria</taxon>
        <taxon>Rhodobacterales</taxon>
        <taxon>Roseobacteraceae</taxon>
        <taxon>Celeribacter</taxon>
    </lineage>
</organism>
<dbReference type="PROSITE" id="PS50931">
    <property type="entry name" value="HTH_LYSR"/>
    <property type="match status" value="1"/>
</dbReference>
<dbReference type="InterPro" id="IPR058163">
    <property type="entry name" value="LysR-type_TF_proteobact-type"/>
</dbReference>